<organism evidence="2 3">
    <name type="scientific">Glomus cerebriforme</name>
    <dbReference type="NCBI Taxonomy" id="658196"/>
    <lineage>
        <taxon>Eukaryota</taxon>
        <taxon>Fungi</taxon>
        <taxon>Fungi incertae sedis</taxon>
        <taxon>Mucoromycota</taxon>
        <taxon>Glomeromycotina</taxon>
        <taxon>Glomeromycetes</taxon>
        <taxon>Glomerales</taxon>
        <taxon>Glomeraceae</taxon>
        <taxon>Glomus</taxon>
    </lineage>
</organism>
<evidence type="ECO:0000313" key="2">
    <source>
        <dbReference type="EMBL" id="RIA83225.1"/>
    </source>
</evidence>
<dbReference type="EMBL" id="QKYT01000588">
    <property type="protein sequence ID" value="RIA83225.1"/>
    <property type="molecule type" value="Genomic_DNA"/>
</dbReference>
<dbReference type="Proteomes" id="UP000265703">
    <property type="component" value="Unassembled WGS sequence"/>
</dbReference>
<dbReference type="AlphaFoldDB" id="A0A397SG63"/>
<name>A0A397SG63_9GLOM</name>
<reference evidence="2 3" key="1">
    <citation type="submission" date="2018-06" db="EMBL/GenBank/DDBJ databases">
        <title>Comparative genomics reveals the genomic features of Rhizophagus irregularis, R. cerebriforme, R. diaphanum and Gigaspora rosea, and their symbiotic lifestyle signature.</title>
        <authorList>
            <person name="Morin E."/>
            <person name="San Clemente H."/>
            <person name="Chen E.C.H."/>
            <person name="De La Providencia I."/>
            <person name="Hainaut M."/>
            <person name="Kuo A."/>
            <person name="Kohler A."/>
            <person name="Murat C."/>
            <person name="Tang N."/>
            <person name="Roy S."/>
            <person name="Loubradou J."/>
            <person name="Henrissat B."/>
            <person name="Grigoriev I.V."/>
            <person name="Corradi N."/>
            <person name="Roux C."/>
            <person name="Martin F.M."/>
        </authorList>
    </citation>
    <scope>NUCLEOTIDE SEQUENCE [LARGE SCALE GENOMIC DNA]</scope>
    <source>
        <strain evidence="2 3">DAOM 227022</strain>
    </source>
</reference>
<keyword evidence="3" id="KW-1185">Reference proteome</keyword>
<gene>
    <name evidence="2" type="ORF">C1645_743218</name>
</gene>
<sequence length="112" mass="13433">MLSEFDELRQENARLKAEKMELRRKLKVRTNELEKTIANSSAEIGKLNARIVELEKYKSAITKLESENAEFRVRFMKLEQDHEEIQISETLEEVILEYEHQQKLRDHVRFTN</sequence>
<proteinExistence type="predicted"/>
<comment type="caution">
    <text evidence="2">The sequence shown here is derived from an EMBL/GenBank/DDBJ whole genome shotgun (WGS) entry which is preliminary data.</text>
</comment>
<evidence type="ECO:0000256" key="1">
    <source>
        <dbReference type="SAM" id="Coils"/>
    </source>
</evidence>
<evidence type="ECO:0000313" key="3">
    <source>
        <dbReference type="Proteomes" id="UP000265703"/>
    </source>
</evidence>
<accession>A0A397SG63</accession>
<feature type="coiled-coil region" evidence="1">
    <location>
        <begin position="5"/>
        <end position="81"/>
    </location>
</feature>
<keyword evidence="1" id="KW-0175">Coiled coil</keyword>
<dbReference type="OrthoDB" id="2437138at2759"/>
<protein>
    <submittedName>
        <fullName evidence="2">Uncharacterized protein</fullName>
    </submittedName>
</protein>